<accession>C1ECY7</accession>
<dbReference type="GeneID" id="8246594"/>
<keyword evidence="3" id="KW-1185">Reference proteome</keyword>
<evidence type="ECO:0000256" key="1">
    <source>
        <dbReference type="SAM" id="MobiDB-lite"/>
    </source>
</evidence>
<evidence type="ECO:0000313" key="2">
    <source>
        <dbReference type="EMBL" id="ACO65987.1"/>
    </source>
</evidence>
<organism evidence="2 3">
    <name type="scientific">Micromonas commoda (strain RCC299 / NOUM17 / CCMP2709)</name>
    <name type="common">Picoplanktonic green alga</name>
    <dbReference type="NCBI Taxonomy" id="296587"/>
    <lineage>
        <taxon>Eukaryota</taxon>
        <taxon>Viridiplantae</taxon>
        <taxon>Chlorophyta</taxon>
        <taxon>Mamiellophyceae</taxon>
        <taxon>Mamiellales</taxon>
        <taxon>Mamiellaceae</taxon>
        <taxon>Micromonas</taxon>
    </lineage>
</organism>
<dbReference type="KEGG" id="mis:MICPUN_61589"/>
<dbReference type="AlphaFoldDB" id="C1ECY7"/>
<feature type="compositionally biased region" description="Low complexity" evidence="1">
    <location>
        <begin position="7"/>
        <end position="24"/>
    </location>
</feature>
<feature type="region of interest" description="Disordered" evidence="1">
    <location>
        <begin position="1"/>
        <end position="24"/>
    </location>
</feature>
<dbReference type="RefSeq" id="XP_002504729.1">
    <property type="nucleotide sequence ID" value="XM_002504683.1"/>
</dbReference>
<evidence type="ECO:0000313" key="3">
    <source>
        <dbReference type="Proteomes" id="UP000002009"/>
    </source>
</evidence>
<name>C1ECY7_MICCC</name>
<dbReference type="Proteomes" id="UP000002009">
    <property type="component" value="Chromosome 9"/>
</dbReference>
<feature type="region of interest" description="Disordered" evidence="1">
    <location>
        <begin position="58"/>
        <end position="147"/>
    </location>
</feature>
<feature type="compositionally biased region" description="Basic residues" evidence="1">
    <location>
        <begin position="136"/>
        <end position="147"/>
    </location>
</feature>
<gene>
    <name evidence="2" type="ORF">MICPUN_61589</name>
</gene>
<protein>
    <submittedName>
        <fullName evidence="2">Uncharacterized protein</fullName>
    </submittedName>
</protein>
<proteinExistence type="predicted"/>
<reference evidence="2 3" key="1">
    <citation type="journal article" date="2009" name="Science">
        <title>Green evolution and dynamic adaptations revealed by genomes of the marine picoeukaryotes Micromonas.</title>
        <authorList>
            <person name="Worden A.Z."/>
            <person name="Lee J.H."/>
            <person name="Mock T."/>
            <person name="Rouze P."/>
            <person name="Simmons M.P."/>
            <person name="Aerts A.L."/>
            <person name="Allen A.E."/>
            <person name="Cuvelier M.L."/>
            <person name="Derelle E."/>
            <person name="Everett M.V."/>
            <person name="Foulon E."/>
            <person name="Grimwood J."/>
            <person name="Gundlach H."/>
            <person name="Henrissat B."/>
            <person name="Napoli C."/>
            <person name="McDonald S.M."/>
            <person name="Parker M.S."/>
            <person name="Rombauts S."/>
            <person name="Salamov A."/>
            <person name="Von Dassow P."/>
            <person name="Badger J.H."/>
            <person name="Coutinho P.M."/>
            <person name="Demir E."/>
            <person name="Dubchak I."/>
            <person name="Gentemann C."/>
            <person name="Eikrem W."/>
            <person name="Gready J.E."/>
            <person name="John U."/>
            <person name="Lanier W."/>
            <person name="Lindquist E.A."/>
            <person name="Lucas S."/>
            <person name="Mayer K.F."/>
            <person name="Moreau H."/>
            <person name="Not F."/>
            <person name="Otillar R."/>
            <person name="Panaud O."/>
            <person name="Pangilinan J."/>
            <person name="Paulsen I."/>
            <person name="Piegu B."/>
            <person name="Poliakov A."/>
            <person name="Robbens S."/>
            <person name="Schmutz J."/>
            <person name="Toulza E."/>
            <person name="Wyss T."/>
            <person name="Zelensky A."/>
            <person name="Zhou K."/>
            <person name="Armbrust E.V."/>
            <person name="Bhattacharya D."/>
            <person name="Goodenough U.W."/>
            <person name="Van de Peer Y."/>
            <person name="Grigoriev I.V."/>
        </authorList>
    </citation>
    <scope>NUCLEOTIDE SEQUENCE [LARGE SCALE GENOMIC DNA]</scope>
    <source>
        <strain evidence="3">RCC299 / NOUM17</strain>
    </source>
</reference>
<sequence length="147" mass="16543">MNDPTLAHAAPARPREASSSSASDILALESSSARERAFDARTRFRVWVSLQENCRKIKITPNGNKRRRPIRFPTQRQDPRRFSDFRSRNQTQLSGAESLEGKHGRSSIGAQSERRGSPQTSKAGSSVLAALDTRTSHRTRLARRYPR</sequence>
<feature type="compositionally biased region" description="Basic and acidic residues" evidence="1">
    <location>
        <begin position="77"/>
        <end position="87"/>
    </location>
</feature>
<dbReference type="EMBL" id="CP001329">
    <property type="protein sequence ID" value="ACO65987.1"/>
    <property type="molecule type" value="Genomic_DNA"/>
</dbReference>
<dbReference type="InParanoid" id="C1ECY7"/>